<dbReference type="STRING" id="387005.A0A183I849"/>
<dbReference type="EMBL" id="UZAJ01043225">
    <property type="protein sequence ID" value="VDP24825.1"/>
    <property type="molecule type" value="Genomic_DNA"/>
</dbReference>
<evidence type="ECO:0000313" key="1">
    <source>
        <dbReference type="EMBL" id="VDP24825.1"/>
    </source>
</evidence>
<dbReference type="Proteomes" id="UP000267606">
    <property type="component" value="Unassembled WGS sequence"/>
</dbReference>
<name>A0A183I849_9BILA</name>
<accession>A0A183I849</accession>
<reference evidence="3" key="1">
    <citation type="submission" date="2016-06" db="UniProtKB">
        <authorList>
            <consortium name="WormBaseParasite"/>
        </authorList>
    </citation>
    <scope>IDENTIFICATION</scope>
</reference>
<organism evidence="3">
    <name type="scientific">Onchocerca flexuosa</name>
    <dbReference type="NCBI Taxonomy" id="387005"/>
    <lineage>
        <taxon>Eukaryota</taxon>
        <taxon>Metazoa</taxon>
        <taxon>Ecdysozoa</taxon>
        <taxon>Nematoda</taxon>
        <taxon>Chromadorea</taxon>
        <taxon>Rhabditida</taxon>
        <taxon>Spirurina</taxon>
        <taxon>Spiruromorpha</taxon>
        <taxon>Filarioidea</taxon>
        <taxon>Onchocercidae</taxon>
        <taxon>Onchocerca</taxon>
    </lineage>
</organism>
<gene>
    <name evidence="1" type="ORF">OFLC_LOCUS15910</name>
</gene>
<evidence type="ECO:0000313" key="2">
    <source>
        <dbReference type="Proteomes" id="UP000267606"/>
    </source>
</evidence>
<keyword evidence="2" id="KW-1185">Reference proteome</keyword>
<proteinExistence type="predicted"/>
<dbReference type="AlphaFoldDB" id="A0A183I849"/>
<sequence length="88" mass="10231">MLRFRTTTLNFDKFQKQVDNYKQKNGIVKEYDLDIAILRTDHSDDSLPQYQIVVLAQEGAKRPFDEQIYYGVLKDLAGLVQNNFGKVC</sequence>
<protein>
    <submittedName>
        <fullName evidence="3">DNA-directed DNA polymerase</fullName>
    </submittedName>
</protein>
<reference evidence="1 2" key="2">
    <citation type="submission" date="2018-11" db="EMBL/GenBank/DDBJ databases">
        <authorList>
            <consortium name="Pathogen Informatics"/>
        </authorList>
    </citation>
    <scope>NUCLEOTIDE SEQUENCE [LARGE SCALE GENOMIC DNA]</scope>
</reference>
<evidence type="ECO:0000313" key="3">
    <source>
        <dbReference type="WBParaSite" id="OFLC_0001592401-mRNA-1"/>
    </source>
</evidence>
<dbReference type="WBParaSite" id="OFLC_0001592401-mRNA-1">
    <property type="protein sequence ID" value="OFLC_0001592401-mRNA-1"/>
    <property type="gene ID" value="OFLC_0001592401"/>
</dbReference>